<feature type="region of interest" description="Disordered" evidence="1">
    <location>
        <begin position="31"/>
        <end position="59"/>
    </location>
</feature>
<accession>A0A0F8XV62</accession>
<organism evidence="2">
    <name type="scientific">marine sediment metagenome</name>
    <dbReference type="NCBI Taxonomy" id="412755"/>
    <lineage>
        <taxon>unclassified sequences</taxon>
        <taxon>metagenomes</taxon>
        <taxon>ecological metagenomes</taxon>
    </lineage>
</organism>
<protein>
    <submittedName>
        <fullName evidence="2">Uncharacterized protein</fullName>
    </submittedName>
</protein>
<gene>
    <name evidence="2" type="ORF">LCGC14_2898390</name>
</gene>
<evidence type="ECO:0000256" key="1">
    <source>
        <dbReference type="SAM" id="MobiDB-lite"/>
    </source>
</evidence>
<evidence type="ECO:0000313" key="2">
    <source>
        <dbReference type="EMBL" id="KKK72987.1"/>
    </source>
</evidence>
<sequence>MLTGTIELTGKTTSELELAAQEATKKIAQGYLGGSDSNDDGAYFFKVSGEEKPNHDTAK</sequence>
<name>A0A0F8XV62_9ZZZZ</name>
<feature type="compositionally biased region" description="Basic and acidic residues" evidence="1">
    <location>
        <begin position="48"/>
        <end position="59"/>
    </location>
</feature>
<dbReference type="AlphaFoldDB" id="A0A0F8XV62"/>
<proteinExistence type="predicted"/>
<dbReference type="EMBL" id="LAZR01056990">
    <property type="protein sequence ID" value="KKK72987.1"/>
    <property type="molecule type" value="Genomic_DNA"/>
</dbReference>
<comment type="caution">
    <text evidence="2">The sequence shown here is derived from an EMBL/GenBank/DDBJ whole genome shotgun (WGS) entry which is preliminary data.</text>
</comment>
<reference evidence="2" key="1">
    <citation type="journal article" date="2015" name="Nature">
        <title>Complex archaea that bridge the gap between prokaryotes and eukaryotes.</title>
        <authorList>
            <person name="Spang A."/>
            <person name="Saw J.H."/>
            <person name="Jorgensen S.L."/>
            <person name="Zaremba-Niedzwiedzka K."/>
            <person name="Martijn J."/>
            <person name="Lind A.E."/>
            <person name="van Eijk R."/>
            <person name="Schleper C."/>
            <person name="Guy L."/>
            <person name="Ettema T.J."/>
        </authorList>
    </citation>
    <scope>NUCLEOTIDE SEQUENCE</scope>
</reference>